<dbReference type="PANTHER" id="PTHR40763:SF5">
    <property type="entry name" value="MEMBRANE PROTEIN"/>
    <property type="match status" value="1"/>
</dbReference>
<feature type="region of interest" description="Disordered" evidence="1">
    <location>
        <begin position="143"/>
        <end position="170"/>
    </location>
</feature>
<evidence type="ECO:0000256" key="2">
    <source>
        <dbReference type="SAM" id="Phobius"/>
    </source>
</evidence>
<dbReference type="EMBL" id="JBDJNQ010000004">
    <property type="protein sequence ID" value="MEN5377618.1"/>
    <property type="molecule type" value="Genomic_DNA"/>
</dbReference>
<keyword evidence="2" id="KW-0812">Transmembrane</keyword>
<proteinExistence type="predicted"/>
<feature type="compositionally biased region" description="Low complexity" evidence="1">
    <location>
        <begin position="156"/>
        <end position="167"/>
    </location>
</feature>
<evidence type="ECO:0000259" key="4">
    <source>
        <dbReference type="Pfam" id="PF22570"/>
    </source>
</evidence>
<feature type="transmembrane region" description="Helical" evidence="2">
    <location>
        <begin position="90"/>
        <end position="106"/>
    </location>
</feature>
<reference evidence="5 6" key="1">
    <citation type="submission" date="2024-04" db="EMBL/GenBank/DDBJ databases">
        <title>WGS of bacteria from Torrens River.</title>
        <authorList>
            <person name="Wyrsch E.R."/>
            <person name="Drigo B."/>
        </authorList>
    </citation>
    <scope>NUCLEOTIDE SEQUENCE [LARGE SCALE GENOMIC DNA]</scope>
    <source>
        <strain evidence="5 6">TWI391</strain>
    </source>
</reference>
<dbReference type="Pfam" id="PF09922">
    <property type="entry name" value="LiaF-like_C"/>
    <property type="match status" value="1"/>
</dbReference>
<dbReference type="PANTHER" id="PTHR40763">
    <property type="entry name" value="MEMBRANE PROTEIN-RELATED"/>
    <property type="match status" value="1"/>
</dbReference>
<gene>
    <name evidence="5" type="ORF">ABE541_10125</name>
</gene>
<dbReference type="Pfam" id="PF22570">
    <property type="entry name" value="LiaF-TM"/>
    <property type="match status" value="1"/>
</dbReference>
<dbReference type="RefSeq" id="WP_132773016.1">
    <property type="nucleotide sequence ID" value="NZ_JAOQNK010000001.1"/>
</dbReference>
<evidence type="ECO:0000313" key="6">
    <source>
        <dbReference type="Proteomes" id="UP001409291"/>
    </source>
</evidence>
<keyword evidence="6" id="KW-1185">Reference proteome</keyword>
<sequence>MEKEPFVPKSNNSKNIIGGIIILIGILLLLKNLDLDFFFPSWIFGWYMILIIIGLVIGVNSNFQKKSSIILIAVGLAFLARRIMHTDFGGIIFPILIIGLGAYFIMGRKKGLPPMPPMPINPSGPPKPPVDFDWDKRVIDPATENDQQTVAENDETSGNANSNTNSNQGLPNEQAFATPYYAQTENSFEDVLNVNSIFASLKKFILSKNFRGGNIACMFGSVSIDLTQADITDIAVIDAFQMFGSAKIIVPANWTVYSNVSSVFGDVDDRRFNVGLTRDPAKKLYITGTCLFGNLTIRNA</sequence>
<evidence type="ECO:0000259" key="3">
    <source>
        <dbReference type="Pfam" id="PF09922"/>
    </source>
</evidence>
<organism evidence="5 6">
    <name type="scientific">Sphingobacterium kitahiroshimense</name>
    <dbReference type="NCBI Taxonomy" id="470446"/>
    <lineage>
        <taxon>Bacteria</taxon>
        <taxon>Pseudomonadati</taxon>
        <taxon>Bacteroidota</taxon>
        <taxon>Sphingobacteriia</taxon>
        <taxon>Sphingobacteriales</taxon>
        <taxon>Sphingobacteriaceae</taxon>
        <taxon>Sphingobacterium</taxon>
    </lineage>
</organism>
<evidence type="ECO:0000256" key="1">
    <source>
        <dbReference type="SAM" id="MobiDB-lite"/>
    </source>
</evidence>
<feature type="domain" description="Cell wall-active antibiotics response LiaF-like C-terminal" evidence="3">
    <location>
        <begin position="210"/>
        <end position="268"/>
    </location>
</feature>
<dbReference type="InterPro" id="IPR054331">
    <property type="entry name" value="LiaF_TM"/>
</dbReference>
<feature type="transmembrane region" description="Helical" evidence="2">
    <location>
        <begin position="42"/>
        <end position="60"/>
    </location>
</feature>
<feature type="transmembrane region" description="Helical" evidence="2">
    <location>
        <begin position="12"/>
        <end position="30"/>
    </location>
</feature>
<dbReference type="InterPro" id="IPR024425">
    <property type="entry name" value="LiaF-like_C"/>
</dbReference>
<comment type="caution">
    <text evidence="5">The sequence shown here is derived from an EMBL/GenBank/DDBJ whole genome shotgun (WGS) entry which is preliminary data.</text>
</comment>
<protein>
    <submittedName>
        <fullName evidence="5">LiaF domain-containing protein</fullName>
    </submittedName>
</protein>
<evidence type="ECO:0000313" key="5">
    <source>
        <dbReference type="EMBL" id="MEN5377618.1"/>
    </source>
</evidence>
<name>A0ABV0BUH4_9SPHI</name>
<dbReference type="Proteomes" id="UP001409291">
    <property type="component" value="Unassembled WGS sequence"/>
</dbReference>
<accession>A0ABV0BUH4</accession>
<keyword evidence="2" id="KW-0472">Membrane</keyword>
<feature type="domain" description="LiaF transmembrane" evidence="4">
    <location>
        <begin position="16"/>
        <end position="110"/>
    </location>
</feature>
<keyword evidence="2" id="KW-1133">Transmembrane helix</keyword>